<dbReference type="AlphaFoldDB" id="A0A5C5WQD1"/>
<sequence>MPDSSHPLLDPPQREGEIGRLGPYRVLGVLGKGGMGEVFRAEDTRLKRSVALKVMKEKVATTSNARQRFIDEARSMAAVHHDNVATIFEVGIHRKMPFLAMEMLKGEPLDKRMKGRRRFDTETVLKIAKEVALGLEAAHAQGIIHRDIKPANIWLEEPSGRAKILDFGLAIAGADQLSPRNSVIGSPGYLSPEQARNEPIDDRTDLYGLGVVLYQMCTGRLPLASSSMSGQLIKIICHPIPTMETIVASSDAPHLEVPQPLQQMIYGMLSKEPRDRPSSAKALSKLVDQVAEQCRSESHAALQIVTEPGREKSSAVKGKSPSIPSEDEPDSSSKWTLVGIASAVLLLVVGLVTWLAMPDRVASNPVVQTAKRPVQKSQPINIIAMRSMKLLPVSAASSEVTSGDAARFKIPIANEAGDASVDPKTIYASTGYVGKLVTKIKRKSGGSFTSPTFPKRFSAKQLPDRGQTDEIEVQFLTSNLTAGEYDVRFEFQTPGNQKFSEISSGLTVKENLAHSDLLGFEILRTHVGEGADTYLHSDWNSPMESKREIELLRKGMDGYTKEEHAYLRFDLSKSKVDVAKLDRAILMLTVSGESNTSNVVVQAYGIKNPERMNWDPSDPGSFTWENSPSAMGITNEVFLGQVTIHNHDETLKYQDDQVRIYSEALDDFLRASQGNPVTVVLVSETWIDKPIRFRSKDGKLDQAPALALRAKP</sequence>
<evidence type="ECO:0000256" key="6">
    <source>
        <dbReference type="SAM" id="MobiDB-lite"/>
    </source>
</evidence>
<dbReference type="InterPro" id="IPR011009">
    <property type="entry name" value="Kinase-like_dom_sf"/>
</dbReference>
<dbReference type="SMART" id="SM00220">
    <property type="entry name" value="S_TKc"/>
    <property type="match status" value="1"/>
</dbReference>
<keyword evidence="4 5" id="KW-0067">ATP-binding</keyword>
<evidence type="ECO:0000259" key="7">
    <source>
        <dbReference type="PROSITE" id="PS50011"/>
    </source>
</evidence>
<dbReference type="InterPro" id="IPR017441">
    <property type="entry name" value="Protein_kinase_ATP_BS"/>
</dbReference>
<dbReference type="PANTHER" id="PTHR43289:SF34">
    <property type="entry name" value="SERINE_THREONINE-PROTEIN KINASE YBDM-RELATED"/>
    <property type="match status" value="1"/>
</dbReference>
<dbReference type="Proteomes" id="UP000316598">
    <property type="component" value="Unassembled WGS sequence"/>
</dbReference>
<dbReference type="Gene3D" id="3.30.200.20">
    <property type="entry name" value="Phosphorylase Kinase, domain 1"/>
    <property type="match status" value="1"/>
</dbReference>
<evidence type="ECO:0000256" key="3">
    <source>
        <dbReference type="ARBA" id="ARBA00022777"/>
    </source>
</evidence>
<organism evidence="8 9">
    <name type="scientific">Rubripirellula amarantea</name>
    <dbReference type="NCBI Taxonomy" id="2527999"/>
    <lineage>
        <taxon>Bacteria</taxon>
        <taxon>Pseudomonadati</taxon>
        <taxon>Planctomycetota</taxon>
        <taxon>Planctomycetia</taxon>
        <taxon>Pirellulales</taxon>
        <taxon>Pirellulaceae</taxon>
        <taxon>Rubripirellula</taxon>
    </lineage>
</organism>
<evidence type="ECO:0000256" key="1">
    <source>
        <dbReference type="ARBA" id="ARBA00022679"/>
    </source>
</evidence>
<dbReference type="RefSeq" id="WP_146513378.1">
    <property type="nucleotide sequence ID" value="NZ_SJPI01000001.1"/>
</dbReference>
<accession>A0A5C5WQD1</accession>
<gene>
    <name evidence="8" type="primary">stkP_1</name>
    <name evidence="8" type="ORF">Pla22_07320</name>
</gene>
<dbReference type="InterPro" id="IPR000719">
    <property type="entry name" value="Prot_kinase_dom"/>
</dbReference>
<evidence type="ECO:0000256" key="2">
    <source>
        <dbReference type="ARBA" id="ARBA00022741"/>
    </source>
</evidence>
<dbReference type="EC" id="2.7.11.1" evidence="8"/>
<evidence type="ECO:0000256" key="4">
    <source>
        <dbReference type="ARBA" id="ARBA00022840"/>
    </source>
</evidence>
<reference evidence="8 9" key="1">
    <citation type="submission" date="2019-02" db="EMBL/GenBank/DDBJ databases">
        <title>Deep-cultivation of Planctomycetes and their phenomic and genomic characterization uncovers novel biology.</title>
        <authorList>
            <person name="Wiegand S."/>
            <person name="Jogler M."/>
            <person name="Boedeker C."/>
            <person name="Pinto D."/>
            <person name="Vollmers J."/>
            <person name="Rivas-Marin E."/>
            <person name="Kohn T."/>
            <person name="Peeters S.H."/>
            <person name="Heuer A."/>
            <person name="Rast P."/>
            <person name="Oberbeckmann S."/>
            <person name="Bunk B."/>
            <person name="Jeske O."/>
            <person name="Meyerdierks A."/>
            <person name="Storesund J.E."/>
            <person name="Kallscheuer N."/>
            <person name="Luecker S."/>
            <person name="Lage O.M."/>
            <person name="Pohl T."/>
            <person name="Merkel B.J."/>
            <person name="Hornburger P."/>
            <person name="Mueller R.-W."/>
            <person name="Bruemmer F."/>
            <person name="Labrenz M."/>
            <person name="Spormann A.M."/>
            <person name="Op Den Camp H."/>
            <person name="Overmann J."/>
            <person name="Amann R."/>
            <person name="Jetten M.S.M."/>
            <person name="Mascher T."/>
            <person name="Medema M.H."/>
            <person name="Devos D.P."/>
            <person name="Kaster A.-K."/>
            <person name="Ovreas L."/>
            <person name="Rohde M."/>
            <person name="Galperin M.Y."/>
            <person name="Jogler C."/>
        </authorList>
    </citation>
    <scope>NUCLEOTIDE SEQUENCE [LARGE SCALE GENOMIC DNA]</scope>
    <source>
        <strain evidence="8 9">Pla22</strain>
    </source>
</reference>
<keyword evidence="2 5" id="KW-0547">Nucleotide-binding</keyword>
<dbReference type="NCBIfam" id="NF033679">
    <property type="entry name" value="DNRLRE_dom"/>
    <property type="match status" value="1"/>
</dbReference>
<dbReference type="PROSITE" id="PS50011">
    <property type="entry name" value="PROTEIN_KINASE_DOM"/>
    <property type="match status" value="1"/>
</dbReference>
<dbReference type="PROSITE" id="PS00107">
    <property type="entry name" value="PROTEIN_KINASE_ATP"/>
    <property type="match status" value="1"/>
</dbReference>
<dbReference type="OrthoDB" id="6111975at2"/>
<feature type="region of interest" description="Disordered" evidence="6">
    <location>
        <begin position="306"/>
        <end position="332"/>
    </location>
</feature>
<feature type="domain" description="Protein kinase" evidence="7">
    <location>
        <begin position="24"/>
        <end position="302"/>
    </location>
</feature>
<dbReference type="CDD" id="cd14014">
    <property type="entry name" value="STKc_PknB_like"/>
    <property type="match status" value="1"/>
</dbReference>
<keyword evidence="3 8" id="KW-0418">Kinase</keyword>
<proteinExistence type="predicted"/>
<dbReference type="SUPFAM" id="SSF56112">
    <property type="entry name" value="Protein kinase-like (PK-like)"/>
    <property type="match status" value="1"/>
</dbReference>
<keyword evidence="1 8" id="KW-0808">Transferase</keyword>
<name>A0A5C5WQD1_9BACT</name>
<keyword evidence="9" id="KW-1185">Reference proteome</keyword>
<dbReference type="PANTHER" id="PTHR43289">
    <property type="entry name" value="MITOGEN-ACTIVATED PROTEIN KINASE KINASE KINASE 20-RELATED"/>
    <property type="match status" value="1"/>
</dbReference>
<dbReference type="EMBL" id="SJPI01000001">
    <property type="protein sequence ID" value="TWT53104.1"/>
    <property type="molecule type" value="Genomic_DNA"/>
</dbReference>
<dbReference type="Pfam" id="PF00069">
    <property type="entry name" value="Pkinase"/>
    <property type="match status" value="1"/>
</dbReference>
<evidence type="ECO:0000256" key="5">
    <source>
        <dbReference type="PROSITE-ProRule" id="PRU10141"/>
    </source>
</evidence>
<evidence type="ECO:0000313" key="8">
    <source>
        <dbReference type="EMBL" id="TWT53104.1"/>
    </source>
</evidence>
<dbReference type="GO" id="GO:0004674">
    <property type="term" value="F:protein serine/threonine kinase activity"/>
    <property type="evidence" value="ECO:0007669"/>
    <property type="project" value="UniProtKB-EC"/>
</dbReference>
<dbReference type="Gene3D" id="1.10.510.10">
    <property type="entry name" value="Transferase(Phosphotransferase) domain 1"/>
    <property type="match status" value="1"/>
</dbReference>
<evidence type="ECO:0000313" key="9">
    <source>
        <dbReference type="Proteomes" id="UP000316598"/>
    </source>
</evidence>
<comment type="caution">
    <text evidence="8">The sequence shown here is derived from an EMBL/GenBank/DDBJ whole genome shotgun (WGS) entry which is preliminary data.</text>
</comment>
<dbReference type="GO" id="GO:0005524">
    <property type="term" value="F:ATP binding"/>
    <property type="evidence" value="ECO:0007669"/>
    <property type="project" value="UniProtKB-UniRule"/>
</dbReference>
<feature type="binding site" evidence="5">
    <location>
        <position position="53"/>
    </location>
    <ligand>
        <name>ATP</name>
        <dbReference type="ChEBI" id="CHEBI:30616"/>
    </ligand>
</feature>
<protein>
    <submittedName>
        <fullName evidence="8">Serine/threonine-protein kinase StkP</fullName>
        <ecNumber evidence="8">2.7.11.1</ecNumber>
    </submittedName>
</protein>